<dbReference type="Pfam" id="PF01418">
    <property type="entry name" value="HTH_6"/>
    <property type="match status" value="1"/>
</dbReference>
<dbReference type="PANTHER" id="PTHR30514">
    <property type="entry name" value="GLUCOKINASE"/>
    <property type="match status" value="1"/>
</dbReference>
<feature type="domain" description="HTH rpiR-type" evidence="4">
    <location>
        <begin position="4"/>
        <end position="80"/>
    </location>
</feature>
<dbReference type="PROSITE" id="PS51464">
    <property type="entry name" value="SIS"/>
    <property type="match status" value="1"/>
</dbReference>
<dbReference type="Gene3D" id="3.40.50.10490">
    <property type="entry name" value="Glucose-6-phosphate isomerase like protein, domain 1"/>
    <property type="match status" value="1"/>
</dbReference>
<evidence type="ECO:0000313" key="7">
    <source>
        <dbReference type="Proteomes" id="UP000563349"/>
    </source>
</evidence>
<keyword evidence="1" id="KW-0805">Transcription regulation</keyword>
<dbReference type="RefSeq" id="WP_179924014.1">
    <property type="nucleotide sequence ID" value="NZ_CP128228.1"/>
</dbReference>
<feature type="domain" description="SIS" evidence="5">
    <location>
        <begin position="118"/>
        <end position="256"/>
    </location>
</feature>
<dbReference type="Gene3D" id="1.10.10.10">
    <property type="entry name" value="Winged helix-like DNA-binding domain superfamily/Winged helix DNA-binding domain"/>
    <property type="match status" value="1"/>
</dbReference>
<dbReference type="PANTHER" id="PTHR30514:SF21">
    <property type="entry name" value="RPIR-FAMILY TRANSCRIPTIONAL REGULATOR"/>
    <property type="match status" value="1"/>
</dbReference>
<dbReference type="InterPro" id="IPR001347">
    <property type="entry name" value="SIS_dom"/>
</dbReference>
<evidence type="ECO:0000313" key="6">
    <source>
        <dbReference type="EMBL" id="NYS49439.1"/>
    </source>
</evidence>
<dbReference type="GO" id="GO:0003677">
    <property type="term" value="F:DNA binding"/>
    <property type="evidence" value="ECO:0007669"/>
    <property type="project" value="UniProtKB-KW"/>
</dbReference>
<keyword evidence="7" id="KW-1185">Reference proteome</keyword>
<evidence type="ECO:0000256" key="3">
    <source>
        <dbReference type="ARBA" id="ARBA00023163"/>
    </source>
</evidence>
<protein>
    <submittedName>
        <fullName evidence="6">MurR/RpiR family transcriptional regulator</fullName>
    </submittedName>
</protein>
<dbReference type="InterPro" id="IPR000281">
    <property type="entry name" value="HTH_RpiR"/>
</dbReference>
<sequence length="277" mass="31467">MRYLFIRAMIEEHYDELTRTEKDIADFFLGSFPPTVSLVANRLSDYLHVSEATLTRFAQKCGFSGYREFSYQLKEQLAQMQGEVHPGLSDKALNVLADYEQILDANQALLVEAHIHWLTEQLEQAKRVYFYGKGFSGLVAQEYSIRFLRLGLVSEAVTNDDMLHWVDGVIDASCLVIGLSVSSETQSVLDSLRKASEKGARTCLITTQDKGIEYIDCTLRVATTRHLNYGNRISPQLPLSFALDIVFAYFMDHGSKEQKQESYERSLINGQPDKKKV</sequence>
<evidence type="ECO:0000259" key="4">
    <source>
        <dbReference type="PROSITE" id="PS51071"/>
    </source>
</evidence>
<dbReference type="InterPro" id="IPR009057">
    <property type="entry name" value="Homeodomain-like_sf"/>
</dbReference>
<dbReference type="InterPro" id="IPR036388">
    <property type="entry name" value="WH-like_DNA-bd_sf"/>
</dbReference>
<organism evidence="6 7">
    <name type="scientific">Streptococcus danieliae</name>
    <dbReference type="NCBI Taxonomy" id="747656"/>
    <lineage>
        <taxon>Bacteria</taxon>
        <taxon>Bacillati</taxon>
        <taxon>Bacillota</taxon>
        <taxon>Bacilli</taxon>
        <taxon>Lactobacillales</taxon>
        <taxon>Streptococcaceae</taxon>
        <taxon>Streptococcus</taxon>
    </lineage>
</organism>
<dbReference type="Proteomes" id="UP000563349">
    <property type="component" value="Unassembled WGS sequence"/>
</dbReference>
<keyword evidence="3" id="KW-0804">Transcription</keyword>
<comment type="caution">
    <text evidence="6">The sequence shown here is derived from an EMBL/GenBank/DDBJ whole genome shotgun (WGS) entry which is preliminary data.</text>
</comment>
<dbReference type="Pfam" id="PF01380">
    <property type="entry name" value="SIS"/>
    <property type="match status" value="1"/>
</dbReference>
<dbReference type="InterPro" id="IPR035472">
    <property type="entry name" value="RpiR-like_SIS"/>
</dbReference>
<name>A0A7Z0LDF6_9STRE</name>
<accession>A0A7Z0LDF6</accession>
<dbReference type="GO" id="GO:0097367">
    <property type="term" value="F:carbohydrate derivative binding"/>
    <property type="evidence" value="ECO:0007669"/>
    <property type="project" value="InterPro"/>
</dbReference>
<keyword evidence="2" id="KW-0238">DNA-binding</keyword>
<evidence type="ECO:0000259" key="5">
    <source>
        <dbReference type="PROSITE" id="PS51464"/>
    </source>
</evidence>
<proteinExistence type="predicted"/>
<dbReference type="InterPro" id="IPR046348">
    <property type="entry name" value="SIS_dom_sf"/>
</dbReference>
<evidence type="ECO:0000256" key="1">
    <source>
        <dbReference type="ARBA" id="ARBA00023015"/>
    </source>
</evidence>
<reference evidence="6 7" key="1">
    <citation type="submission" date="2020-07" db="EMBL/GenBank/DDBJ databases">
        <title>MOT database genomes.</title>
        <authorList>
            <person name="Joseph S."/>
            <person name="Aduse-Opoku J."/>
            <person name="Hashim A."/>
            <person name="Wade W."/>
            <person name="Curtis M."/>
        </authorList>
    </citation>
    <scope>NUCLEOTIDE SEQUENCE [LARGE SCALE GENOMIC DNA]</scope>
    <source>
        <strain evidence="6 7">CCW311</strain>
    </source>
</reference>
<dbReference type="InterPro" id="IPR047640">
    <property type="entry name" value="RpiR-like"/>
</dbReference>
<dbReference type="EMBL" id="JACBYG010000061">
    <property type="protein sequence ID" value="NYS49439.1"/>
    <property type="molecule type" value="Genomic_DNA"/>
</dbReference>
<dbReference type="SUPFAM" id="SSF53697">
    <property type="entry name" value="SIS domain"/>
    <property type="match status" value="1"/>
</dbReference>
<dbReference type="GO" id="GO:0003700">
    <property type="term" value="F:DNA-binding transcription factor activity"/>
    <property type="evidence" value="ECO:0007669"/>
    <property type="project" value="InterPro"/>
</dbReference>
<dbReference type="AlphaFoldDB" id="A0A7Z0LDF6"/>
<gene>
    <name evidence="6" type="ORF">HZY93_05590</name>
</gene>
<dbReference type="PROSITE" id="PS51071">
    <property type="entry name" value="HTH_RPIR"/>
    <property type="match status" value="1"/>
</dbReference>
<dbReference type="SUPFAM" id="SSF46689">
    <property type="entry name" value="Homeodomain-like"/>
    <property type="match status" value="1"/>
</dbReference>
<dbReference type="CDD" id="cd05013">
    <property type="entry name" value="SIS_RpiR"/>
    <property type="match status" value="1"/>
</dbReference>
<dbReference type="GO" id="GO:1901135">
    <property type="term" value="P:carbohydrate derivative metabolic process"/>
    <property type="evidence" value="ECO:0007669"/>
    <property type="project" value="InterPro"/>
</dbReference>
<evidence type="ECO:0000256" key="2">
    <source>
        <dbReference type="ARBA" id="ARBA00023125"/>
    </source>
</evidence>